<dbReference type="PANTHER" id="PTHR35526:SF3">
    <property type="entry name" value="ANTI-SIGMA-F FACTOR RSBW"/>
    <property type="match status" value="1"/>
</dbReference>
<name>A0ABW4T706_9ACTN</name>
<gene>
    <name evidence="3" type="ORF">ACFSKW_39080</name>
</gene>
<protein>
    <submittedName>
        <fullName evidence="3">ATP-binding protein</fullName>
    </submittedName>
</protein>
<dbReference type="InterPro" id="IPR005018">
    <property type="entry name" value="DOMON_domain"/>
</dbReference>
<dbReference type="PANTHER" id="PTHR35526">
    <property type="entry name" value="ANTI-SIGMA-F FACTOR RSBW-RELATED"/>
    <property type="match status" value="1"/>
</dbReference>
<dbReference type="Proteomes" id="UP001597368">
    <property type="component" value="Unassembled WGS sequence"/>
</dbReference>
<keyword evidence="3" id="KW-0067">ATP-binding</keyword>
<keyword evidence="1" id="KW-0418">Kinase</keyword>
<evidence type="ECO:0000313" key="4">
    <source>
        <dbReference type="Proteomes" id="UP001597368"/>
    </source>
</evidence>
<dbReference type="InterPro" id="IPR036890">
    <property type="entry name" value="HATPase_C_sf"/>
</dbReference>
<comment type="caution">
    <text evidence="3">The sequence shown here is derived from an EMBL/GenBank/DDBJ whole genome shotgun (WGS) entry which is preliminary data.</text>
</comment>
<keyword evidence="1" id="KW-0723">Serine/threonine-protein kinase</keyword>
<dbReference type="RefSeq" id="WP_379578725.1">
    <property type="nucleotide sequence ID" value="NZ_JBHUFV010000061.1"/>
</dbReference>
<dbReference type="EMBL" id="JBHUFV010000061">
    <property type="protein sequence ID" value="MFD1937491.1"/>
    <property type="molecule type" value="Genomic_DNA"/>
</dbReference>
<dbReference type="CDD" id="cd16936">
    <property type="entry name" value="HATPase_RsbW-like"/>
    <property type="match status" value="1"/>
</dbReference>
<sequence length="141" mass="14822">MEPPEYDSWTLPGAPDQVATARRLVTTALGSGHPLHDDSVLLTSELVTNAVVHSASRDGGTFTLTVLSTGTRVRVCVKDGGSEGPPCACRTASPTAQNGRGLPLLEALSHRWGYTRENGVNTVWFELLLVTVPAGWAAAGV</sequence>
<evidence type="ECO:0000259" key="2">
    <source>
        <dbReference type="PROSITE" id="PS50836"/>
    </source>
</evidence>
<accession>A0ABW4T706</accession>
<reference evidence="4" key="1">
    <citation type="journal article" date="2019" name="Int. J. Syst. Evol. Microbiol.">
        <title>The Global Catalogue of Microorganisms (GCM) 10K type strain sequencing project: providing services to taxonomists for standard genome sequencing and annotation.</title>
        <authorList>
            <consortium name="The Broad Institute Genomics Platform"/>
            <consortium name="The Broad Institute Genome Sequencing Center for Infectious Disease"/>
            <person name="Wu L."/>
            <person name="Ma J."/>
        </authorList>
    </citation>
    <scope>NUCLEOTIDE SEQUENCE [LARGE SCALE GENOMIC DNA]</scope>
    <source>
        <strain evidence="4">ICMP 6774ER</strain>
    </source>
</reference>
<evidence type="ECO:0000313" key="3">
    <source>
        <dbReference type="EMBL" id="MFD1937491.1"/>
    </source>
</evidence>
<dbReference type="SUPFAM" id="SSF55874">
    <property type="entry name" value="ATPase domain of HSP90 chaperone/DNA topoisomerase II/histidine kinase"/>
    <property type="match status" value="1"/>
</dbReference>
<dbReference type="PROSITE" id="PS50836">
    <property type="entry name" value="DOMON"/>
    <property type="match status" value="1"/>
</dbReference>
<dbReference type="InterPro" id="IPR003594">
    <property type="entry name" value="HATPase_dom"/>
</dbReference>
<proteinExistence type="predicted"/>
<keyword evidence="1" id="KW-0808">Transferase</keyword>
<dbReference type="Gene3D" id="3.30.565.10">
    <property type="entry name" value="Histidine kinase-like ATPase, C-terminal domain"/>
    <property type="match status" value="1"/>
</dbReference>
<evidence type="ECO:0000256" key="1">
    <source>
        <dbReference type="ARBA" id="ARBA00022527"/>
    </source>
</evidence>
<dbReference type="GO" id="GO:0005524">
    <property type="term" value="F:ATP binding"/>
    <property type="evidence" value="ECO:0007669"/>
    <property type="project" value="UniProtKB-KW"/>
</dbReference>
<keyword evidence="4" id="KW-1185">Reference proteome</keyword>
<organism evidence="3 4">
    <name type="scientific">Nonomuraea mangrovi</name>
    <dbReference type="NCBI Taxonomy" id="2316207"/>
    <lineage>
        <taxon>Bacteria</taxon>
        <taxon>Bacillati</taxon>
        <taxon>Actinomycetota</taxon>
        <taxon>Actinomycetes</taxon>
        <taxon>Streptosporangiales</taxon>
        <taxon>Streptosporangiaceae</taxon>
        <taxon>Nonomuraea</taxon>
    </lineage>
</organism>
<dbReference type="Pfam" id="PF13581">
    <property type="entry name" value="HATPase_c_2"/>
    <property type="match status" value="1"/>
</dbReference>
<keyword evidence="3" id="KW-0547">Nucleotide-binding</keyword>
<dbReference type="InterPro" id="IPR050267">
    <property type="entry name" value="Anti-sigma-factor_SerPK"/>
</dbReference>
<feature type="domain" description="DOMON" evidence="2">
    <location>
        <begin position="106"/>
        <end position="141"/>
    </location>
</feature>